<evidence type="ECO:0000313" key="1">
    <source>
        <dbReference type="EMBL" id="KNH26875.1"/>
    </source>
</evidence>
<proteinExistence type="predicted"/>
<dbReference type="Proteomes" id="UP000036955">
    <property type="component" value="Unassembled WGS sequence"/>
</dbReference>
<organism evidence="1 2">
    <name type="scientific">Pseudomonas syringae</name>
    <dbReference type="NCBI Taxonomy" id="317"/>
    <lineage>
        <taxon>Bacteria</taxon>
        <taxon>Pseudomonadati</taxon>
        <taxon>Pseudomonadota</taxon>
        <taxon>Gammaproteobacteria</taxon>
        <taxon>Pseudomonadales</taxon>
        <taxon>Pseudomonadaceae</taxon>
        <taxon>Pseudomonas</taxon>
    </lineage>
</organism>
<name>A0A0L1MED4_PSESX</name>
<protein>
    <submittedName>
        <fullName evidence="1">Uncharacterized protein</fullName>
    </submittedName>
</protein>
<accession>A0A0L1MED4</accession>
<comment type="caution">
    <text evidence="1">The sequence shown here is derived from an EMBL/GenBank/DDBJ whole genome shotgun (WGS) entry which is preliminary data.</text>
</comment>
<evidence type="ECO:0000313" key="2">
    <source>
        <dbReference type="Proteomes" id="UP000036955"/>
    </source>
</evidence>
<sequence>MASTKKPLNLSIQGLFDFAVWLHDLDSNRKISKCFTKTFYKIYKNYIPKAILINPRLYGNSWVTMNTAVASIPLTDHCISLTVFIK</sequence>
<dbReference type="EMBL" id="LFQK01000024">
    <property type="protein sequence ID" value="KNH26875.1"/>
    <property type="molecule type" value="Genomic_DNA"/>
</dbReference>
<reference evidence="1 2" key="1">
    <citation type="submission" date="2015-06" db="EMBL/GenBank/DDBJ databases">
        <authorList>
            <person name="Hoefler B.C."/>
            <person name="Straight P.D."/>
        </authorList>
    </citation>
    <scope>NUCLEOTIDE SEQUENCE [LARGE SCALE GENOMIC DNA]</scope>
    <source>
        <strain evidence="1 2">Riq4</strain>
    </source>
</reference>
<dbReference type="AlphaFoldDB" id="A0A0L1MED4"/>
<dbReference type="PATRIC" id="fig|317.197.peg.2234"/>
<gene>
    <name evidence="1" type="ORF">ACS77_14360</name>
</gene>